<proteinExistence type="predicted"/>
<organism evidence="1 2">
    <name type="scientific">Pristionchus mayeri</name>
    <dbReference type="NCBI Taxonomy" id="1317129"/>
    <lineage>
        <taxon>Eukaryota</taxon>
        <taxon>Metazoa</taxon>
        <taxon>Ecdysozoa</taxon>
        <taxon>Nematoda</taxon>
        <taxon>Chromadorea</taxon>
        <taxon>Rhabditida</taxon>
        <taxon>Rhabditina</taxon>
        <taxon>Diplogasteromorpha</taxon>
        <taxon>Diplogasteroidea</taxon>
        <taxon>Neodiplogasteridae</taxon>
        <taxon>Pristionchus</taxon>
    </lineage>
</organism>
<keyword evidence="2" id="KW-1185">Reference proteome</keyword>
<gene>
    <name evidence="1" type="ORF">PMAYCL1PPCAC_04947</name>
</gene>
<evidence type="ECO:0000313" key="2">
    <source>
        <dbReference type="Proteomes" id="UP001328107"/>
    </source>
</evidence>
<name>A0AAN4ZBJ6_9BILA</name>
<protein>
    <submittedName>
        <fullName evidence="1">Uncharacterized protein</fullName>
    </submittedName>
</protein>
<reference evidence="2" key="1">
    <citation type="submission" date="2022-10" db="EMBL/GenBank/DDBJ databases">
        <title>Genome assembly of Pristionchus species.</title>
        <authorList>
            <person name="Yoshida K."/>
            <person name="Sommer R.J."/>
        </authorList>
    </citation>
    <scope>NUCLEOTIDE SEQUENCE [LARGE SCALE GENOMIC DNA]</scope>
    <source>
        <strain evidence="2">RS5460</strain>
    </source>
</reference>
<feature type="non-terminal residue" evidence="1">
    <location>
        <position position="94"/>
    </location>
</feature>
<evidence type="ECO:0000313" key="1">
    <source>
        <dbReference type="EMBL" id="GMR34752.1"/>
    </source>
</evidence>
<dbReference type="AlphaFoldDB" id="A0AAN4ZBJ6"/>
<accession>A0AAN4ZBJ6</accession>
<dbReference type="EMBL" id="BTRK01000002">
    <property type="protein sequence ID" value="GMR34752.1"/>
    <property type="molecule type" value="Genomic_DNA"/>
</dbReference>
<comment type="caution">
    <text evidence="1">The sequence shown here is derived from an EMBL/GenBank/DDBJ whole genome shotgun (WGS) entry which is preliminary data.</text>
</comment>
<dbReference type="Proteomes" id="UP001328107">
    <property type="component" value="Unassembled WGS sequence"/>
</dbReference>
<sequence>MSFDIWSLDSFQLHPDQSLHHVECIPIISNGVQLAGHLSASTLEESKLVQSSDHNFLVFLTQCDLLARVQPVLVVMLEEGSLTLDFVDLHEVCK</sequence>